<organism evidence="3 4">
    <name type="scientific">Metallosphaera sedula</name>
    <dbReference type="NCBI Taxonomy" id="43687"/>
    <lineage>
        <taxon>Archaea</taxon>
        <taxon>Thermoproteota</taxon>
        <taxon>Thermoprotei</taxon>
        <taxon>Sulfolobales</taxon>
        <taxon>Sulfolobaceae</taxon>
        <taxon>Metallosphaera</taxon>
    </lineage>
</organism>
<dbReference type="PANTHER" id="PTHR19136:SF86">
    <property type="entry name" value="ADENOSYLCOBINAMIDE-PHOSPHATE GUANYLYLTRANSFERASE"/>
    <property type="match status" value="1"/>
</dbReference>
<dbReference type="Proteomes" id="UP000029084">
    <property type="component" value="Chromosome"/>
</dbReference>
<evidence type="ECO:0000259" key="2">
    <source>
        <dbReference type="Pfam" id="PF12804"/>
    </source>
</evidence>
<gene>
    <name evidence="3" type="ORF">HA72_0559</name>
</gene>
<dbReference type="InterPro" id="IPR025877">
    <property type="entry name" value="MobA-like_NTP_Trfase"/>
</dbReference>
<dbReference type="AlphaFoldDB" id="A0A088E371"/>
<keyword evidence="1 3" id="KW-0808">Transferase</keyword>
<evidence type="ECO:0000256" key="1">
    <source>
        <dbReference type="ARBA" id="ARBA00022679"/>
    </source>
</evidence>
<name>A0A088E371_9CREN</name>
<reference evidence="3 4" key="1">
    <citation type="journal article" date="2014" name="J. Bacteriol.">
        <title>Role of an Archaeal PitA Transporter in the Copper and Arsenic Resistance of Metallosphaera sedula, an Extreme Thermoacidophile.</title>
        <authorList>
            <person name="McCarthy S."/>
            <person name="Ai C."/>
            <person name="Wheaton G."/>
            <person name="Tevatia R."/>
            <person name="Eckrich V."/>
            <person name="Kelly R."/>
            <person name="Blum P."/>
        </authorList>
    </citation>
    <scope>NUCLEOTIDE SEQUENCE [LARGE SCALE GENOMIC DNA]</scope>
    <source>
        <strain evidence="3 4">CuR1</strain>
    </source>
</reference>
<proteinExistence type="predicted"/>
<evidence type="ECO:0000313" key="4">
    <source>
        <dbReference type="Proteomes" id="UP000029084"/>
    </source>
</evidence>
<dbReference type="OMA" id="CAVDMCT"/>
<evidence type="ECO:0000313" key="3">
    <source>
        <dbReference type="EMBL" id="AIM26721.1"/>
    </source>
</evidence>
<keyword evidence="3" id="KW-0548">Nucleotidyltransferase</keyword>
<dbReference type="PANTHER" id="PTHR19136">
    <property type="entry name" value="MOLYBDENUM COFACTOR GUANYLYLTRANSFERASE"/>
    <property type="match status" value="1"/>
</dbReference>
<accession>A0A088E371</accession>
<dbReference type="InterPro" id="IPR029044">
    <property type="entry name" value="Nucleotide-diphossugar_trans"/>
</dbReference>
<dbReference type="SUPFAM" id="SSF53448">
    <property type="entry name" value="Nucleotide-diphospho-sugar transferases"/>
    <property type="match status" value="1"/>
</dbReference>
<feature type="domain" description="MobA-like NTP transferase" evidence="2">
    <location>
        <begin position="9"/>
        <end position="127"/>
    </location>
</feature>
<dbReference type="GO" id="GO:0016779">
    <property type="term" value="F:nucleotidyltransferase activity"/>
    <property type="evidence" value="ECO:0007669"/>
    <property type="project" value="UniProtKB-KW"/>
</dbReference>
<protein>
    <submittedName>
        <fullName evidence="3">GTP:adenosylcobinamide-phosphate guanylyltransferase-like protein</fullName>
    </submittedName>
</protein>
<dbReference type="Pfam" id="PF12804">
    <property type="entry name" value="NTP_transf_3"/>
    <property type="match status" value="1"/>
</dbReference>
<sequence length="166" mass="18494">MIQVRLESAVIMAGGKGTRLSPLKPVMEVCGKPMIQWVAELAMRYASQVYIATVKGHPAEEKLRKIHRVLYTSGLGYENDVVEAVSSVKLPALVLPSDVPFLDGDTIEILIRECNSSICTLLSQGKFVGVSLWRALDLEDYQSIDYPRKIVNVNTWNDLTEINKLC</sequence>
<dbReference type="EMBL" id="CP008822">
    <property type="protein sequence ID" value="AIM26721.1"/>
    <property type="molecule type" value="Genomic_DNA"/>
</dbReference>
<dbReference type="Gene3D" id="3.90.550.10">
    <property type="entry name" value="Spore Coat Polysaccharide Biosynthesis Protein SpsA, Chain A"/>
    <property type="match status" value="1"/>
</dbReference>